<evidence type="ECO:0000313" key="2">
    <source>
        <dbReference type="Proteomes" id="UP001549077"/>
    </source>
</evidence>
<name>A0ABV2MJ27_9HYPH</name>
<reference evidence="1 2" key="1">
    <citation type="submission" date="2024-06" db="EMBL/GenBank/DDBJ databases">
        <title>Genomic Encyclopedia of Type Strains, Phase IV (KMG-IV): sequencing the most valuable type-strain genomes for metagenomic binning, comparative biology and taxonomic classification.</title>
        <authorList>
            <person name="Goeker M."/>
        </authorList>
    </citation>
    <scope>NUCLEOTIDE SEQUENCE [LARGE SCALE GENOMIC DNA]</scope>
    <source>
        <strain evidence="1 2">DSM 29288</strain>
    </source>
</reference>
<proteinExistence type="predicted"/>
<evidence type="ECO:0000313" key="1">
    <source>
        <dbReference type="EMBL" id="MET3755522.1"/>
    </source>
</evidence>
<protein>
    <submittedName>
        <fullName evidence="1">Uncharacterized protein</fullName>
    </submittedName>
</protein>
<organism evidence="1 2">
    <name type="scientific">Rhizobium binae</name>
    <dbReference type="NCBI Taxonomy" id="1138190"/>
    <lineage>
        <taxon>Bacteria</taxon>
        <taxon>Pseudomonadati</taxon>
        <taxon>Pseudomonadota</taxon>
        <taxon>Alphaproteobacteria</taxon>
        <taxon>Hyphomicrobiales</taxon>
        <taxon>Rhizobiaceae</taxon>
        <taxon>Rhizobium/Agrobacterium group</taxon>
        <taxon>Rhizobium</taxon>
    </lineage>
</organism>
<comment type="caution">
    <text evidence="1">The sequence shown here is derived from an EMBL/GenBank/DDBJ whole genome shotgun (WGS) entry which is preliminary data.</text>
</comment>
<dbReference type="Proteomes" id="UP001549077">
    <property type="component" value="Unassembled WGS sequence"/>
</dbReference>
<dbReference type="EMBL" id="JBEPMY010000006">
    <property type="protein sequence ID" value="MET3755522.1"/>
    <property type="molecule type" value="Genomic_DNA"/>
</dbReference>
<accession>A0ABV2MJ27</accession>
<keyword evidence="2" id="KW-1185">Reference proteome</keyword>
<gene>
    <name evidence="1" type="ORF">ABID08_002893</name>
</gene>
<sequence>MGGLPGAMPGSATHFEHEVSTHYPVFSQRVALKTTDAA</sequence>